<dbReference type="EMBL" id="JAZHXI010000011">
    <property type="protein sequence ID" value="KAL2066037.1"/>
    <property type="molecule type" value="Genomic_DNA"/>
</dbReference>
<feature type="compositionally biased region" description="Basic and acidic residues" evidence="1">
    <location>
        <begin position="50"/>
        <end position="63"/>
    </location>
</feature>
<feature type="compositionally biased region" description="Pro residues" evidence="1">
    <location>
        <begin position="65"/>
        <end position="75"/>
    </location>
</feature>
<accession>A0ABR4C7Y2</accession>
<evidence type="ECO:0000256" key="1">
    <source>
        <dbReference type="SAM" id="MobiDB-lite"/>
    </source>
</evidence>
<evidence type="ECO:0000313" key="2">
    <source>
        <dbReference type="EMBL" id="KAL2066037.1"/>
    </source>
</evidence>
<sequence>MYSISAALGHYKAMVYLLSCPFLLHQQTRLRVRYAIKSHMSGKKNKASIHHTDANPRTKECHPETPVPPASPAQPIPAWRNDIDIPTLFQKKHVHVQIVPYPPPKHKSLHRSDACRIEEVEVEVKRLNVIRRGRRKGGVSVE</sequence>
<comment type="caution">
    <text evidence="2">The sequence shown here is derived from an EMBL/GenBank/DDBJ whole genome shotgun (WGS) entry which is preliminary data.</text>
</comment>
<evidence type="ECO:0000313" key="3">
    <source>
        <dbReference type="Proteomes" id="UP001595075"/>
    </source>
</evidence>
<keyword evidence="3" id="KW-1185">Reference proteome</keyword>
<name>A0ABR4C7Y2_9HELO</name>
<protein>
    <submittedName>
        <fullName evidence="2">Uncharacterized protein</fullName>
    </submittedName>
</protein>
<reference evidence="2 3" key="1">
    <citation type="journal article" date="2024" name="Commun. Biol.">
        <title>Comparative genomic analysis of thermophilic fungi reveals convergent evolutionary adaptations and gene losses.</title>
        <authorList>
            <person name="Steindorff A.S."/>
            <person name="Aguilar-Pontes M.V."/>
            <person name="Robinson A.J."/>
            <person name="Andreopoulos B."/>
            <person name="LaButti K."/>
            <person name="Kuo A."/>
            <person name="Mondo S."/>
            <person name="Riley R."/>
            <person name="Otillar R."/>
            <person name="Haridas S."/>
            <person name="Lipzen A."/>
            <person name="Grimwood J."/>
            <person name="Schmutz J."/>
            <person name="Clum A."/>
            <person name="Reid I.D."/>
            <person name="Moisan M.C."/>
            <person name="Butler G."/>
            <person name="Nguyen T.T.M."/>
            <person name="Dewar K."/>
            <person name="Conant G."/>
            <person name="Drula E."/>
            <person name="Henrissat B."/>
            <person name="Hansel C."/>
            <person name="Singer S."/>
            <person name="Hutchinson M.I."/>
            <person name="de Vries R.P."/>
            <person name="Natvig D.O."/>
            <person name="Powell A.J."/>
            <person name="Tsang A."/>
            <person name="Grigoriev I.V."/>
        </authorList>
    </citation>
    <scope>NUCLEOTIDE SEQUENCE [LARGE SCALE GENOMIC DNA]</scope>
    <source>
        <strain evidence="2 3">CBS 494.80</strain>
    </source>
</reference>
<gene>
    <name evidence="2" type="ORF">VTL71DRAFT_2108</name>
</gene>
<dbReference type="Proteomes" id="UP001595075">
    <property type="component" value="Unassembled WGS sequence"/>
</dbReference>
<proteinExistence type="predicted"/>
<feature type="region of interest" description="Disordered" evidence="1">
    <location>
        <begin position="41"/>
        <end position="77"/>
    </location>
</feature>
<organism evidence="2 3">
    <name type="scientific">Oculimacula yallundae</name>
    <dbReference type="NCBI Taxonomy" id="86028"/>
    <lineage>
        <taxon>Eukaryota</taxon>
        <taxon>Fungi</taxon>
        <taxon>Dikarya</taxon>
        <taxon>Ascomycota</taxon>
        <taxon>Pezizomycotina</taxon>
        <taxon>Leotiomycetes</taxon>
        <taxon>Helotiales</taxon>
        <taxon>Ploettnerulaceae</taxon>
        <taxon>Oculimacula</taxon>
    </lineage>
</organism>